<accession>A0A6S6S825</accession>
<evidence type="ECO:0008006" key="8">
    <source>
        <dbReference type="Google" id="ProtNLM"/>
    </source>
</evidence>
<dbReference type="Gene3D" id="3.90.1720.10">
    <property type="entry name" value="endopeptidase domain like (from Nostoc punctiforme)"/>
    <property type="match status" value="1"/>
</dbReference>
<dbReference type="AlphaFoldDB" id="A0A6S6S825"/>
<dbReference type="InterPro" id="IPR038765">
    <property type="entry name" value="Papain-like_cys_pep_sf"/>
</dbReference>
<dbReference type="SUPFAM" id="SSF54001">
    <property type="entry name" value="Cysteine proteinases"/>
    <property type="match status" value="1"/>
</dbReference>
<dbReference type="InterPro" id="IPR039439">
    <property type="entry name" value="SH3b1_dom"/>
</dbReference>
<dbReference type="PROSITE" id="PS51257">
    <property type="entry name" value="PROKAR_LIPOPROTEIN"/>
    <property type="match status" value="1"/>
</dbReference>
<feature type="domain" description="SH3b1" evidence="6">
    <location>
        <begin position="171"/>
        <end position="213"/>
    </location>
</feature>
<dbReference type="InterPro" id="IPR027017">
    <property type="entry name" value="P60_peptidase_YkfC"/>
</dbReference>
<sequence>MKNSLIITLCTALLFSSCQDVGDNKPLLSNSKKKQPIIIVNRNRHLNIPEFWIDRIENPNKIIMSQKEIIQFNNNTAHKKGTLNFFKEINKSYGSSWVKKSILANFKGIKSRVSYFEDGNKISQMFYADIKEKLNLKTFLDSSVQTRYALTTAYSNQKIVPTELSLLKKQHEIHFDRNQNSALDLATPVAILHSSDDGLWHYGIGPTSSGWIRSENLAFGEREEILNYLNAKSFVITTAAKTAISIAGEYHDYMRMGVKLPSILKLDDMTMVMIPMADDNGNLVLTNATVKTTDIHEGYLAYTAKNILTQAFKFLHAPYGWGGMYGEQDCSKFIQEIYATVGVRLPRNSMSQSNVSEAKLELSGLSKASKQTFLRTTANVGGSILHLKGHIVLYLGEYKDEPYIIHTVWGASSRHYALGRTAVTSLNFNNYLNKIDRLTNITLE</sequence>
<protein>
    <recommendedName>
        <fullName evidence="8">Lipoprotein, NLP/P60 family</fullName>
    </recommendedName>
</protein>
<keyword evidence="3" id="KW-0378">Hydrolase</keyword>
<evidence type="ECO:0000259" key="5">
    <source>
        <dbReference type="Pfam" id="PF00877"/>
    </source>
</evidence>
<dbReference type="PIRSF" id="PIRSF019015">
    <property type="entry name" value="P60_peptidase_YkfC"/>
    <property type="match status" value="1"/>
</dbReference>
<dbReference type="GO" id="GO:0006508">
    <property type="term" value="P:proteolysis"/>
    <property type="evidence" value="ECO:0007669"/>
    <property type="project" value="UniProtKB-KW"/>
</dbReference>
<organism evidence="7">
    <name type="scientific">uncultured Sulfurovum sp</name>
    <dbReference type="NCBI Taxonomy" id="269237"/>
    <lineage>
        <taxon>Bacteria</taxon>
        <taxon>Pseudomonadati</taxon>
        <taxon>Campylobacterota</taxon>
        <taxon>Epsilonproteobacteria</taxon>
        <taxon>Campylobacterales</taxon>
        <taxon>Sulfurovaceae</taxon>
        <taxon>Sulfurovum</taxon>
        <taxon>environmental samples</taxon>
    </lineage>
</organism>
<name>A0A6S6S825_9BACT</name>
<evidence type="ECO:0000256" key="4">
    <source>
        <dbReference type="ARBA" id="ARBA00022807"/>
    </source>
</evidence>
<evidence type="ECO:0000256" key="2">
    <source>
        <dbReference type="ARBA" id="ARBA00022670"/>
    </source>
</evidence>
<dbReference type="InterPro" id="IPR000064">
    <property type="entry name" value="NLP_P60_dom"/>
</dbReference>
<evidence type="ECO:0000256" key="3">
    <source>
        <dbReference type="ARBA" id="ARBA00022801"/>
    </source>
</evidence>
<dbReference type="Pfam" id="PF12913">
    <property type="entry name" value="SH3_6"/>
    <property type="match status" value="1"/>
</dbReference>
<dbReference type="GO" id="GO:0008234">
    <property type="term" value="F:cysteine-type peptidase activity"/>
    <property type="evidence" value="ECO:0007669"/>
    <property type="project" value="UniProtKB-KW"/>
</dbReference>
<comment type="similarity">
    <text evidence="1">Belongs to the peptidase C40 family.</text>
</comment>
<dbReference type="EMBL" id="CACVAX010000011">
    <property type="protein sequence ID" value="CAA6804541.1"/>
    <property type="molecule type" value="Genomic_DNA"/>
</dbReference>
<keyword evidence="4" id="KW-0788">Thiol protease</keyword>
<keyword evidence="2" id="KW-0645">Protease</keyword>
<gene>
    <name evidence="7" type="ORF">HELGO_WM11203</name>
</gene>
<evidence type="ECO:0000256" key="1">
    <source>
        <dbReference type="ARBA" id="ARBA00007074"/>
    </source>
</evidence>
<dbReference type="Pfam" id="PF00877">
    <property type="entry name" value="NLPC_P60"/>
    <property type="match status" value="1"/>
</dbReference>
<proteinExistence type="inferred from homology"/>
<reference evidence="7" key="1">
    <citation type="submission" date="2020-01" db="EMBL/GenBank/DDBJ databases">
        <authorList>
            <person name="Meier V. D."/>
            <person name="Meier V D."/>
        </authorList>
    </citation>
    <scope>NUCLEOTIDE SEQUENCE</scope>
    <source>
        <strain evidence="7">HLG_WM_MAG_04</strain>
    </source>
</reference>
<evidence type="ECO:0000313" key="7">
    <source>
        <dbReference type="EMBL" id="CAA6804541.1"/>
    </source>
</evidence>
<evidence type="ECO:0000259" key="6">
    <source>
        <dbReference type="Pfam" id="PF12913"/>
    </source>
</evidence>
<feature type="domain" description="NlpC/P60" evidence="5">
    <location>
        <begin position="318"/>
        <end position="397"/>
    </location>
</feature>